<dbReference type="PANTHER" id="PTHR47381:SF3">
    <property type="entry name" value="ALPHA_BETA-HYDROLASES SUPERFAMILY PROTEIN"/>
    <property type="match status" value="1"/>
</dbReference>
<organism evidence="2">
    <name type="scientific">Melampsora larici-populina (strain 98AG31 / pathotype 3-4-7)</name>
    <name type="common">Poplar leaf rust fungus</name>
    <dbReference type="NCBI Taxonomy" id="747676"/>
    <lineage>
        <taxon>Eukaryota</taxon>
        <taxon>Fungi</taxon>
        <taxon>Dikarya</taxon>
        <taxon>Basidiomycota</taxon>
        <taxon>Pucciniomycotina</taxon>
        <taxon>Pucciniomycetes</taxon>
        <taxon>Pucciniales</taxon>
        <taxon>Melampsoraceae</taxon>
        <taxon>Melampsora</taxon>
    </lineage>
</organism>
<evidence type="ECO:0000313" key="2">
    <source>
        <dbReference type="Proteomes" id="UP000001072"/>
    </source>
</evidence>
<dbReference type="OrthoDB" id="2152248at2759"/>
<dbReference type="KEGG" id="mlr:MELLADRAFT_72274"/>
<accession>F4RRU4</accession>
<dbReference type="Gene3D" id="3.40.50.1820">
    <property type="entry name" value="alpha/beta hydrolase"/>
    <property type="match status" value="1"/>
</dbReference>
<evidence type="ECO:0000313" key="1">
    <source>
        <dbReference type="EMBL" id="EGG04741.1"/>
    </source>
</evidence>
<dbReference type="InParanoid" id="F4RRU4"/>
<dbReference type="InterPro" id="IPR029058">
    <property type="entry name" value="AB_hydrolase_fold"/>
</dbReference>
<dbReference type="GeneID" id="18932054"/>
<dbReference type="Pfam" id="PF10142">
    <property type="entry name" value="PhoPQ_related"/>
    <property type="match status" value="1"/>
</dbReference>
<sequence>MSKELSFRDFSIAGLAVRAWNYPVSETSQAEVACLFLLHGRLCTSAMVEPFTKRIIEHANALPKQAAKHLIVITFDHRNHGSRLHSIAANHAWNTHPNMPGTPIENPTHALDMYAIQTGTAEDISMLIDFIPSYLYPERANPITAWCVAGISLGGHSAWLSGAMDQRVKYVIPIIGSPDYETLMRHRAARSRPAIPFAPPHFPDALVELVRRKDPCQAASSVWNGKNLLVLSGSVDKLVNFIDSGASAFIDRLKTQANLQSIEVVVEDGAGHELTESMILKTCDWVSTHILIKKS</sequence>
<gene>
    <name evidence="1" type="ORF">MELLADRAFT_72274</name>
</gene>
<protein>
    <recommendedName>
        <fullName evidence="3">Peptidase S9 prolyl oligopeptidase catalytic domain-containing protein</fullName>
    </recommendedName>
</protein>
<evidence type="ECO:0008006" key="3">
    <source>
        <dbReference type="Google" id="ProtNLM"/>
    </source>
</evidence>
<dbReference type="VEuPathDB" id="FungiDB:MELLADRAFT_72274"/>
<dbReference type="InterPro" id="IPR009199">
    <property type="entry name" value="PhoPQ-act_pathogen-rel_PqaA"/>
</dbReference>
<keyword evidence="2" id="KW-1185">Reference proteome</keyword>
<dbReference type="RefSeq" id="XP_007411832.1">
    <property type="nucleotide sequence ID" value="XM_007411770.1"/>
</dbReference>
<dbReference type="AlphaFoldDB" id="F4RRU4"/>
<dbReference type="PANTHER" id="PTHR47381">
    <property type="entry name" value="ALPHA/BETA-HYDROLASES SUPERFAMILY PROTEIN"/>
    <property type="match status" value="1"/>
</dbReference>
<reference evidence="2" key="1">
    <citation type="journal article" date="2011" name="Proc. Natl. Acad. Sci. U.S.A.">
        <title>Obligate biotrophy features unraveled by the genomic analysis of rust fungi.</title>
        <authorList>
            <person name="Duplessis S."/>
            <person name="Cuomo C.A."/>
            <person name="Lin Y.-C."/>
            <person name="Aerts A."/>
            <person name="Tisserant E."/>
            <person name="Veneault-Fourrey C."/>
            <person name="Joly D.L."/>
            <person name="Hacquard S."/>
            <person name="Amselem J."/>
            <person name="Cantarel B.L."/>
            <person name="Chiu R."/>
            <person name="Coutinho P.M."/>
            <person name="Feau N."/>
            <person name="Field M."/>
            <person name="Frey P."/>
            <person name="Gelhaye E."/>
            <person name="Goldberg J."/>
            <person name="Grabherr M.G."/>
            <person name="Kodira C.D."/>
            <person name="Kohler A."/>
            <person name="Kuees U."/>
            <person name="Lindquist E.A."/>
            <person name="Lucas S.M."/>
            <person name="Mago R."/>
            <person name="Mauceli E."/>
            <person name="Morin E."/>
            <person name="Murat C."/>
            <person name="Pangilinan J.L."/>
            <person name="Park R."/>
            <person name="Pearson M."/>
            <person name="Quesneville H."/>
            <person name="Rouhier N."/>
            <person name="Sakthikumar S."/>
            <person name="Salamov A.A."/>
            <person name="Schmutz J."/>
            <person name="Selles B."/>
            <person name="Shapiro H."/>
            <person name="Tanguay P."/>
            <person name="Tuskan G.A."/>
            <person name="Henrissat B."/>
            <person name="Van de Peer Y."/>
            <person name="Rouze P."/>
            <person name="Ellis J.G."/>
            <person name="Dodds P.N."/>
            <person name="Schein J.E."/>
            <person name="Zhong S."/>
            <person name="Hamelin R.C."/>
            <person name="Grigoriev I.V."/>
            <person name="Szabo L.J."/>
            <person name="Martin F."/>
        </authorList>
    </citation>
    <scope>NUCLEOTIDE SEQUENCE [LARGE SCALE GENOMIC DNA]</scope>
    <source>
        <strain evidence="2">98AG31 / pathotype 3-4-7</strain>
    </source>
</reference>
<name>F4RRU4_MELLP</name>
<dbReference type="SUPFAM" id="SSF53474">
    <property type="entry name" value="alpha/beta-Hydrolases"/>
    <property type="match status" value="1"/>
</dbReference>
<dbReference type="EMBL" id="GL883116">
    <property type="protein sequence ID" value="EGG04741.1"/>
    <property type="molecule type" value="Genomic_DNA"/>
</dbReference>
<dbReference type="eggNOG" id="ENOG502S342">
    <property type="taxonomic scope" value="Eukaryota"/>
</dbReference>
<dbReference type="Proteomes" id="UP000001072">
    <property type="component" value="Unassembled WGS sequence"/>
</dbReference>
<proteinExistence type="predicted"/>
<dbReference type="HOGENOM" id="CLU_048444_1_0_1"/>